<comment type="caution">
    <text evidence="1">The sequence shown here is derived from an EMBL/GenBank/DDBJ whole genome shotgun (WGS) entry which is preliminary data.</text>
</comment>
<evidence type="ECO:0000313" key="1">
    <source>
        <dbReference type="EMBL" id="MBJ8337507.1"/>
    </source>
</evidence>
<dbReference type="EMBL" id="JAEMNV010000001">
    <property type="protein sequence ID" value="MBJ8337507.1"/>
    <property type="molecule type" value="Genomic_DNA"/>
</dbReference>
<reference evidence="1" key="1">
    <citation type="submission" date="2020-12" db="EMBL/GenBank/DDBJ databases">
        <title>Antrihabitans popcorni sp. nov. and Antrihabitans auranticaus sp. nov., isolated from a larva cave.</title>
        <authorList>
            <person name="Lee S.D."/>
            <person name="Kim I.S."/>
        </authorList>
    </citation>
    <scope>NUCLEOTIDE SEQUENCE</scope>
    <source>
        <strain evidence="1">YC3-6</strain>
    </source>
</reference>
<sequence>MNDTLAATRRSLHGIIELLIAGPQYRLYESIRLIVTPQGIAGAKMPIAIEATELVTPQGRYPLTGSYRALAAVAGVEPGGPDGLYTDTSGVSADEELEIDPAAMSLVLGWFKLGDSALRAFAPTQDPVLWPEHFDLGIVVGDVNYGISPGDDAHPDPYAYVGPHTPRTGPFWNASFGAQRAVGDLPTAESIVEFFEQGRQEAAV</sequence>
<name>A0A934NLU2_9NOCA</name>
<dbReference type="RefSeq" id="WP_199701212.1">
    <property type="nucleotide sequence ID" value="NZ_JAEMNV010000001.1"/>
</dbReference>
<keyword evidence="2" id="KW-1185">Reference proteome</keyword>
<dbReference type="AlphaFoldDB" id="A0A934NLU2"/>
<accession>A0A934NLU2</accession>
<protein>
    <submittedName>
        <fullName evidence="1">Uncharacterized protein</fullName>
    </submittedName>
</protein>
<organism evidence="1 2">
    <name type="scientific">Antrihabitans stalagmiti</name>
    <dbReference type="NCBI Taxonomy" id="2799499"/>
    <lineage>
        <taxon>Bacteria</taxon>
        <taxon>Bacillati</taxon>
        <taxon>Actinomycetota</taxon>
        <taxon>Actinomycetes</taxon>
        <taxon>Mycobacteriales</taxon>
        <taxon>Nocardiaceae</taxon>
        <taxon>Antrihabitans</taxon>
    </lineage>
</organism>
<dbReference type="Proteomes" id="UP000655868">
    <property type="component" value="Unassembled WGS sequence"/>
</dbReference>
<proteinExistence type="predicted"/>
<gene>
    <name evidence="1" type="ORF">JGU71_01280</name>
</gene>
<evidence type="ECO:0000313" key="2">
    <source>
        <dbReference type="Proteomes" id="UP000655868"/>
    </source>
</evidence>